<dbReference type="Gene3D" id="6.10.340.10">
    <property type="match status" value="1"/>
</dbReference>
<accession>A0A3A1UNZ1</accession>
<feature type="transmembrane region" description="Helical" evidence="7">
    <location>
        <begin position="331"/>
        <end position="350"/>
    </location>
</feature>
<evidence type="ECO:0000256" key="1">
    <source>
        <dbReference type="ARBA" id="ARBA00004236"/>
    </source>
</evidence>
<reference evidence="10 11" key="1">
    <citation type="submission" date="2018-09" db="EMBL/GenBank/DDBJ databases">
        <title>Paenibacillus aracenensis nov. sp. isolated from a cave in southern Spain.</title>
        <authorList>
            <person name="Jurado V."/>
            <person name="Gutierrez-Patricio S."/>
            <person name="Gonzalez-Pimentel J.L."/>
            <person name="Miller A.Z."/>
            <person name="Laiz L."/>
            <person name="Saiz-Jimenez C."/>
        </authorList>
    </citation>
    <scope>NUCLEOTIDE SEQUENCE [LARGE SCALE GENOMIC DNA]</scope>
    <source>
        <strain evidence="10 11">DSM 22867</strain>
    </source>
</reference>
<dbReference type="CDD" id="cd11386">
    <property type="entry name" value="MCP_signal"/>
    <property type="match status" value="1"/>
</dbReference>
<dbReference type="PANTHER" id="PTHR32089">
    <property type="entry name" value="METHYL-ACCEPTING CHEMOTAXIS PROTEIN MCPB"/>
    <property type="match status" value="1"/>
</dbReference>
<dbReference type="PANTHER" id="PTHR32089:SF112">
    <property type="entry name" value="LYSOZYME-LIKE PROTEIN-RELATED"/>
    <property type="match status" value="1"/>
</dbReference>
<comment type="subcellular location">
    <subcellularLocation>
        <location evidence="1">Cell membrane</location>
    </subcellularLocation>
</comment>
<sequence>MNMKKVAFAILRPASRLLNALKYTQKFLVIGVIILASLSTFGFMVLSGDAAEIKDAKARKDGLAYIHEITGFMSSVQKHRAIANQVISGNEAAQEQLTAVQAEADAFLEAIELASAGYASRFCNPEDLEELNEQWTSIKKGVSTFTSPQNYETHVALIEDIMTFIRHASDESKVTLAVILERSYMVDNIVHNLPQLAEQLGKARALGVGAATRGSFAPSEKEQLFPQVGMIETAFESVNENMREAGLVGEDKSEPIRDDVYAMNLAVNKFLELLHTKMLSSEKDVTVSSSDYLAVSNGAIDSVYAVMDKQMIILTELFEAREKNLIQQIELYIAIFLATILLLTYLFIAFSHSVKKVVSSLAQAASTMAAGDLTVQVKLETRDELALVGESFNQMSQSMREMIRTTAQVSEEVASASGQLSAAAEGTVSMSAENATAVQQVATGMESQLKGAEETGRAMEEMSIGIQRIAEFASDVAENSAAAEQEARNGSSSIDHAIRQMNTIHEATEATSKMIHSLGEQSKRIENIIEVIGEIAQQTNLLSLNASIEAARAGEHGRGFAVVASEVKKLAEQSKKSAEEIAAITGNIRASIVDAIQAMDGGYREVKAGTSIIQDAGIVFERIAASIHQVAGQIQEISSSSEQISAGTEEVTAAMLNIVDISQVSSGKTQEMTAISEEQLATMEEISNSAADLNKLATQLKTIVDKFKLD</sequence>
<dbReference type="InterPro" id="IPR004089">
    <property type="entry name" value="MCPsignal_dom"/>
</dbReference>
<dbReference type="Gene3D" id="1.10.287.950">
    <property type="entry name" value="Methyl-accepting chemotaxis protein"/>
    <property type="match status" value="1"/>
</dbReference>
<feature type="domain" description="Methyl-accepting transducer" evidence="8">
    <location>
        <begin position="423"/>
        <end position="659"/>
    </location>
</feature>
<keyword evidence="7" id="KW-0812">Transmembrane</keyword>
<dbReference type="PROSITE" id="PS50111">
    <property type="entry name" value="CHEMOTAXIS_TRANSDUC_2"/>
    <property type="match status" value="1"/>
</dbReference>
<comment type="similarity">
    <text evidence="5">Belongs to the methyl-accepting chemotaxis (MCP) protein family.</text>
</comment>
<dbReference type="GO" id="GO:0005886">
    <property type="term" value="C:plasma membrane"/>
    <property type="evidence" value="ECO:0007669"/>
    <property type="project" value="UniProtKB-SubCell"/>
</dbReference>
<evidence type="ECO:0000256" key="7">
    <source>
        <dbReference type="SAM" id="Phobius"/>
    </source>
</evidence>
<evidence type="ECO:0000259" key="8">
    <source>
        <dbReference type="PROSITE" id="PS50111"/>
    </source>
</evidence>
<evidence type="ECO:0000256" key="3">
    <source>
        <dbReference type="ARBA" id="ARBA00023136"/>
    </source>
</evidence>
<dbReference type="GO" id="GO:0007165">
    <property type="term" value="P:signal transduction"/>
    <property type="evidence" value="ECO:0007669"/>
    <property type="project" value="UniProtKB-KW"/>
</dbReference>
<organism evidence="10 11">
    <name type="scientific">Paenibacillus nanensis</name>
    <dbReference type="NCBI Taxonomy" id="393251"/>
    <lineage>
        <taxon>Bacteria</taxon>
        <taxon>Bacillati</taxon>
        <taxon>Bacillota</taxon>
        <taxon>Bacilli</taxon>
        <taxon>Bacillales</taxon>
        <taxon>Paenibacillaceae</taxon>
        <taxon>Paenibacillus</taxon>
    </lineage>
</organism>
<name>A0A3A1UNZ1_9BACL</name>
<dbReference type="AlphaFoldDB" id="A0A3A1UNZ1"/>
<dbReference type="RefSeq" id="WP_119602026.1">
    <property type="nucleotide sequence ID" value="NZ_QXQA01000015.1"/>
</dbReference>
<evidence type="ECO:0000313" key="11">
    <source>
        <dbReference type="Proteomes" id="UP000266482"/>
    </source>
</evidence>
<evidence type="ECO:0000256" key="5">
    <source>
        <dbReference type="ARBA" id="ARBA00029447"/>
    </source>
</evidence>
<dbReference type="Proteomes" id="UP000266482">
    <property type="component" value="Unassembled WGS sequence"/>
</dbReference>
<evidence type="ECO:0000256" key="4">
    <source>
        <dbReference type="ARBA" id="ARBA00023224"/>
    </source>
</evidence>
<evidence type="ECO:0000259" key="9">
    <source>
        <dbReference type="PROSITE" id="PS50885"/>
    </source>
</evidence>
<evidence type="ECO:0000313" key="10">
    <source>
        <dbReference type="EMBL" id="RIX50277.1"/>
    </source>
</evidence>
<feature type="domain" description="HAMP" evidence="9">
    <location>
        <begin position="352"/>
        <end position="404"/>
    </location>
</feature>
<evidence type="ECO:0000256" key="6">
    <source>
        <dbReference type="PROSITE-ProRule" id="PRU00284"/>
    </source>
</evidence>
<dbReference type="SMART" id="SM00283">
    <property type="entry name" value="MA"/>
    <property type="match status" value="1"/>
</dbReference>
<evidence type="ECO:0000256" key="2">
    <source>
        <dbReference type="ARBA" id="ARBA00022475"/>
    </source>
</evidence>
<gene>
    <name evidence="10" type="ORF">D3P08_20725</name>
</gene>
<dbReference type="SUPFAM" id="SSF58104">
    <property type="entry name" value="Methyl-accepting chemotaxis protein (MCP) signaling domain"/>
    <property type="match status" value="1"/>
</dbReference>
<comment type="caution">
    <text evidence="10">The sequence shown here is derived from an EMBL/GenBank/DDBJ whole genome shotgun (WGS) entry which is preliminary data.</text>
</comment>
<keyword evidence="4 6" id="KW-0807">Transducer</keyword>
<dbReference type="Pfam" id="PF00672">
    <property type="entry name" value="HAMP"/>
    <property type="match status" value="1"/>
</dbReference>
<proteinExistence type="inferred from homology"/>
<protein>
    <submittedName>
        <fullName evidence="10">Methyl-accepting chemotaxis protein</fullName>
    </submittedName>
</protein>
<dbReference type="InterPro" id="IPR003660">
    <property type="entry name" value="HAMP_dom"/>
</dbReference>
<dbReference type="PROSITE" id="PS50885">
    <property type="entry name" value="HAMP"/>
    <property type="match status" value="1"/>
</dbReference>
<dbReference type="CDD" id="cd06225">
    <property type="entry name" value="HAMP"/>
    <property type="match status" value="1"/>
</dbReference>
<dbReference type="Pfam" id="PF00015">
    <property type="entry name" value="MCPsignal"/>
    <property type="match status" value="1"/>
</dbReference>
<dbReference type="SMART" id="SM00304">
    <property type="entry name" value="HAMP"/>
    <property type="match status" value="1"/>
</dbReference>
<keyword evidence="2" id="KW-1003">Cell membrane</keyword>
<keyword evidence="11" id="KW-1185">Reference proteome</keyword>
<dbReference type="OrthoDB" id="2489132at2"/>
<feature type="transmembrane region" description="Helical" evidence="7">
    <location>
        <begin position="26"/>
        <end position="46"/>
    </location>
</feature>
<keyword evidence="7" id="KW-1133">Transmembrane helix</keyword>
<dbReference type="EMBL" id="QXQA01000015">
    <property type="protein sequence ID" value="RIX50277.1"/>
    <property type="molecule type" value="Genomic_DNA"/>
</dbReference>
<keyword evidence="3 7" id="KW-0472">Membrane</keyword>